<feature type="compositionally biased region" description="Basic and acidic residues" evidence="1">
    <location>
        <begin position="564"/>
        <end position="582"/>
    </location>
</feature>
<feature type="region of interest" description="Disordered" evidence="1">
    <location>
        <begin position="1"/>
        <end position="104"/>
    </location>
</feature>
<feature type="region of interest" description="Disordered" evidence="1">
    <location>
        <begin position="641"/>
        <end position="729"/>
    </location>
</feature>
<dbReference type="Pfam" id="PF13350">
    <property type="entry name" value="Y_phosphatase3"/>
    <property type="match status" value="1"/>
</dbReference>
<protein>
    <submittedName>
        <fullName evidence="3">G10439 protein</fullName>
    </submittedName>
</protein>
<dbReference type="InterPro" id="IPR000387">
    <property type="entry name" value="Tyr_Pase_dom"/>
</dbReference>
<dbReference type="EMBL" id="CAXHTA020000017">
    <property type="protein sequence ID" value="CAL5227466.1"/>
    <property type="molecule type" value="Genomic_DNA"/>
</dbReference>
<feature type="compositionally biased region" description="Basic and acidic residues" evidence="1">
    <location>
        <begin position="73"/>
        <end position="86"/>
    </location>
</feature>
<organism evidence="3 4">
    <name type="scientific">Coccomyxa viridis</name>
    <dbReference type="NCBI Taxonomy" id="1274662"/>
    <lineage>
        <taxon>Eukaryota</taxon>
        <taxon>Viridiplantae</taxon>
        <taxon>Chlorophyta</taxon>
        <taxon>core chlorophytes</taxon>
        <taxon>Trebouxiophyceae</taxon>
        <taxon>Trebouxiophyceae incertae sedis</taxon>
        <taxon>Coccomyxaceae</taxon>
        <taxon>Coccomyxa</taxon>
    </lineage>
</organism>
<feature type="region of interest" description="Disordered" evidence="1">
    <location>
        <begin position="470"/>
        <end position="582"/>
    </location>
</feature>
<dbReference type="PANTHER" id="PTHR31126:SF1">
    <property type="entry name" value="TYROSINE SPECIFIC PROTEIN PHOSPHATASES DOMAIN-CONTAINING PROTEIN"/>
    <property type="match status" value="1"/>
</dbReference>
<dbReference type="PROSITE" id="PS00383">
    <property type="entry name" value="TYR_PHOSPHATASE_1"/>
    <property type="match status" value="1"/>
</dbReference>
<keyword evidence="4" id="KW-1185">Reference proteome</keyword>
<dbReference type="InterPro" id="IPR026893">
    <property type="entry name" value="Tyr/Ser_Pase_IphP-type"/>
</dbReference>
<reference evidence="3 4" key="1">
    <citation type="submission" date="2024-06" db="EMBL/GenBank/DDBJ databases">
        <authorList>
            <person name="Kraege A."/>
            <person name="Thomma B."/>
        </authorList>
    </citation>
    <scope>NUCLEOTIDE SEQUENCE [LARGE SCALE GENOMIC DNA]</scope>
</reference>
<feature type="compositionally biased region" description="Basic and acidic residues" evidence="1">
    <location>
        <begin position="1"/>
        <end position="13"/>
    </location>
</feature>
<evidence type="ECO:0000259" key="2">
    <source>
        <dbReference type="PROSITE" id="PS50056"/>
    </source>
</evidence>
<gene>
    <name evidence="3" type="primary">g10439</name>
    <name evidence="3" type="ORF">VP750_LOCUS9372</name>
</gene>
<dbReference type="Gene3D" id="3.90.190.10">
    <property type="entry name" value="Protein tyrosine phosphatase superfamily"/>
    <property type="match status" value="1"/>
</dbReference>
<sequence>MVRFRSHEVHDGHGTSVMGVDDSGGSFLVPMPSSDLKDQIITQKDVQEPGAGPDHSTGQDGKLPEVDSPAVELPEKKVEKGGRDMKQTGSFKRAKSKKLDSDGIEQQAGSFTKQLEGYMPRFHWGHQQQAATKSQRRIYSMCLNLRDVGANMPALMKPGIVFRSSELLSADDMRRYGVRTILDLRRMDRPCKKKGKKIDKLRTVARAARKGPKRFWAERLKPYAARGQPHACSLCRDRIHEKIGFEARSVVHADLIPTTVGLQLFRAMPASIKGKALLAALTGKGAASVMAPAVANPLYMGYLALYKTVLESSKRGIAKAMRVFADKDNYPVLLHCIHGKDRTGIIVMLLLMLCGVESSIIVDDYMKSETVLKASRMHDELDLDVYLTSDAVIAATKDTMEDTIKYIDEKYGSAVGYLHEAGLEDWELSKIRVNLLQRADASDLLERLSMLQPLPSLGQSIDRRKLQGLFSRSSAPKGGLQRTKSQPDSDDLSQPKPGEKDVIRPAVRELPAALKSTVSAPPISSQETELIHPSHKAAKKALAGESAKMPDSKLPSAPAALAEAGREQADGIDRTAEDEKAEGMANAWAQLICAASPRDIDTDELRNSTSAAAHDPNTIPAMPKTPEMLKKQSNVSLAELPTELAPEQKLHTAYKSGATKTGSPDSHNSHADTALVNSRALSPSGHSLAKENGASAVLPPKAGDQAHTRGSAKASEYSAAHADVTAREA</sequence>
<evidence type="ECO:0000313" key="4">
    <source>
        <dbReference type="Proteomes" id="UP001497392"/>
    </source>
</evidence>
<feature type="domain" description="Tyrosine specific protein phosphatases" evidence="2">
    <location>
        <begin position="300"/>
        <end position="367"/>
    </location>
</feature>
<feature type="compositionally biased region" description="Polar residues" evidence="1">
    <location>
        <begin position="516"/>
        <end position="528"/>
    </location>
</feature>
<dbReference type="InterPro" id="IPR029021">
    <property type="entry name" value="Prot-tyrosine_phosphatase-like"/>
</dbReference>
<name>A0ABP1G599_9CHLO</name>
<dbReference type="PANTHER" id="PTHR31126">
    <property type="entry name" value="TYROSINE-PROTEIN PHOSPHATASE"/>
    <property type="match status" value="1"/>
</dbReference>
<comment type="caution">
    <text evidence="3">The sequence shown here is derived from an EMBL/GenBank/DDBJ whole genome shotgun (WGS) entry which is preliminary data.</text>
</comment>
<evidence type="ECO:0000313" key="3">
    <source>
        <dbReference type="EMBL" id="CAL5227466.1"/>
    </source>
</evidence>
<feature type="compositionally biased region" description="Polar residues" evidence="1">
    <location>
        <begin position="675"/>
        <end position="685"/>
    </location>
</feature>
<dbReference type="Proteomes" id="UP001497392">
    <property type="component" value="Unassembled WGS sequence"/>
</dbReference>
<feature type="compositionally biased region" description="Basic and acidic residues" evidence="1">
    <location>
        <begin position="497"/>
        <end position="507"/>
    </location>
</feature>
<dbReference type="PROSITE" id="PS50056">
    <property type="entry name" value="TYR_PHOSPHATASE_2"/>
    <property type="match status" value="1"/>
</dbReference>
<proteinExistence type="predicted"/>
<feature type="region of interest" description="Disordered" evidence="1">
    <location>
        <begin position="603"/>
        <end position="624"/>
    </location>
</feature>
<evidence type="ECO:0000256" key="1">
    <source>
        <dbReference type="SAM" id="MobiDB-lite"/>
    </source>
</evidence>
<accession>A0ABP1G599</accession>
<dbReference type="InterPro" id="IPR016130">
    <property type="entry name" value="Tyr_Pase_AS"/>
</dbReference>
<dbReference type="SUPFAM" id="SSF52799">
    <property type="entry name" value="(Phosphotyrosine protein) phosphatases II"/>
    <property type="match status" value="1"/>
</dbReference>